<dbReference type="PANTHER" id="PTHR11070">
    <property type="entry name" value="UVRD / RECB / PCRA DNA HELICASE FAMILY MEMBER"/>
    <property type="match status" value="1"/>
</dbReference>
<dbReference type="InterPro" id="IPR014017">
    <property type="entry name" value="DNA_helicase_UvrD-like_C"/>
</dbReference>
<reference evidence="13 14" key="1">
    <citation type="submission" date="2018-06" db="EMBL/GenBank/DDBJ databases">
        <authorList>
            <consortium name="Pathogen Informatics"/>
            <person name="Doyle S."/>
        </authorList>
    </citation>
    <scope>NUCLEOTIDE SEQUENCE [LARGE SCALE GENOMIC DNA]</scope>
    <source>
        <strain evidence="13 14">NCTC11647</strain>
    </source>
</reference>
<evidence type="ECO:0000256" key="7">
    <source>
        <dbReference type="ARBA" id="ARBA00023235"/>
    </source>
</evidence>
<dbReference type="GO" id="GO:0003677">
    <property type="term" value="F:DNA binding"/>
    <property type="evidence" value="ECO:0007669"/>
    <property type="project" value="UniProtKB-KW"/>
</dbReference>
<dbReference type="GO" id="GO:0043138">
    <property type="term" value="F:3'-5' DNA helicase activity"/>
    <property type="evidence" value="ECO:0007669"/>
    <property type="project" value="UniProtKB-EC"/>
</dbReference>
<dbReference type="GO" id="GO:0005524">
    <property type="term" value="F:ATP binding"/>
    <property type="evidence" value="ECO:0007669"/>
    <property type="project" value="UniProtKB-UniRule"/>
</dbReference>
<organism evidence="13 14">
    <name type="scientific">Photobacterium damselae</name>
    <dbReference type="NCBI Taxonomy" id="38293"/>
    <lineage>
        <taxon>Bacteria</taxon>
        <taxon>Pseudomonadati</taxon>
        <taxon>Pseudomonadota</taxon>
        <taxon>Gammaproteobacteria</taxon>
        <taxon>Vibrionales</taxon>
        <taxon>Vibrionaceae</taxon>
        <taxon>Photobacterium</taxon>
    </lineage>
</organism>
<evidence type="ECO:0000256" key="12">
    <source>
        <dbReference type="PROSITE-ProRule" id="PRU00560"/>
    </source>
</evidence>
<sequence length="774" mass="89853">MSCFTPEQIAFIHHEQGNALCVAGAGTGKTTTLVGLIQHKLAQIPANNMLVLMFNRDIRNDFKQKLQGIGIEQQVPVHTFHSFCYQLLRHTGYLRETGYQVDFQQGESDKTLAKQVLRQMGAQEKSYQKQQTYKDPKTIELLMNFIGLVKAYMLPPKEVFDLSDISSEYQFIIEAFRNFETLRQERKLLFFDDWLVETVKLLQNNEAIRQYYHQQCRFIVVDEFQDINTAQYQLLKQLLGPQSQLVAVGDVDQCIYKWRGSAPQFMLNFERDFAPAKTYSLSRTFRFGHSLALAASHLISNNRNRFHDFQTVSHESVSDTQIEVVGSERQVGEIAQAIQQFLEQGGQAKDVAILVRRWSQTLLFELAFLTKKIPYQMPVPSVLGHSREVRLLMDILGFAIGRFEQQSPQQRSSFLFNIMAFPHCYVPNKDLKPLCDELANRPIEQWRAYVTKAEKIYSALNLDSFIDRVELLITLRRKGQFKALDVYRQYRKESQLDNWIWKTEATASEIEEAVERLDSVETVLESMDQHCEKALQYFEYYTQQSTHHDQHQAQQPNINGVQVTTIFRAKGCEFSQVYLPYWDKDAFPYMNRSSAGLAADTEEERRLAYVAMTRAKDVARVYYTVEPKKKESYVRANKNASQFVLESKVDVAQTVGEKLYQEGELPHHKSPIVYGYYQRLGRLDDMAQPPKEREIELPSSDGAYQQYSYEWALNQPLPENADKLIRTLMRTKKQKYFETELARLLREIQTVGSTKQKVLANRLIVVAKARSRML</sequence>
<dbReference type="Pfam" id="PF13361">
    <property type="entry name" value="UvrD_C"/>
    <property type="match status" value="1"/>
</dbReference>
<evidence type="ECO:0000256" key="6">
    <source>
        <dbReference type="ARBA" id="ARBA00023125"/>
    </source>
</evidence>
<dbReference type="Gene3D" id="1.10.10.160">
    <property type="match status" value="1"/>
</dbReference>
<comment type="catalytic activity">
    <reaction evidence="8">
        <text>Couples ATP hydrolysis with the unwinding of duplex DNA by translocating in the 3'-5' direction.</text>
        <dbReference type="EC" id="5.6.2.4"/>
    </reaction>
</comment>
<dbReference type="EC" id="5.6.2.4" evidence="9"/>
<evidence type="ECO:0000256" key="9">
    <source>
        <dbReference type="ARBA" id="ARBA00034808"/>
    </source>
</evidence>
<dbReference type="Gene3D" id="1.10.486.10">
    <property type="entry name" value="PCRA, domain 4"/>
    <property type="match status" value="1"/>
</dbReference>
<keyword evidence="5 12" id="KW-0067">ATP-binding</keyword>
<dbReference type="InterPro" id="IPR014016">
    <property type="entry name" value="UvrD-like_ATP-bd"/>
</dbReference>
<evidence type="ECO:0000256" key="11">
    <source>
        <dbReference type="ARBA" id="ARBA00048988"/>
    </source>
</evidence>
<dbReference type="InterPro" id="IPR027417">
    <property type="entry name" value="P-loop_NTPase"/>
</dbReference>
<keyword evidence="3 12" id="KW-0378">Hydrolase</keyword>
<dbReference type="PROSITE" id="PS51217">
    <property type="entry name" value="UVRD_HELICASE_CTER"/>
    <property type="match status" value="1"/>
</dbReference>
<keyword evidence="4 12" id="KW-0347">Helicase</keyword>
<evidence type="ECO:0000313" key="14">
    <source>
        <dbReference type="Proteomes" id="UP000251647"/>
    </source>
</evidence>
<evidence type="ECO:0000256" key="2">
    <source>
        <dbReference type="ARBA" id="ARBA00022741"/>
    </source>
</evidence>
<evidence type="ECO:0000256" key="10">
    <source>
        <dbReference type="ARBA" id="ARBA00034923"/>
    </source>
</evidence>
<dbReference type="RefSeq" id="WP_005299951.1">
    <property type="nucleotide sequence ID" value="NZ_PYOG01000001.1"/>
</dbReference>
<evidence type="ECO:0000256" key="4">
    <source>
        <dbReference type="ARBA" id="ARBA00022806"/>
    </source>
</evidence>
<keyword evidence="2 12" id="KW-0547">Nucleotide-binding</keyword>
<feature type="binding site" evidence="12">
    <location>
        <begin position="23"/>
        <end position="30"/>
    </location>
    <ligand>
        <name>ATP</name>
        <dbReference type="ChEBI" id="CHEBI:30616"/>
    </ligand>
</feature>
<dbReference type="PROSITE" id="PS51198">
    <property type="entry name" value="UVRD_HELICASE_ATP_BIND"/>
    <property type="match status" value="1"/>
</dbReference>
<name>A0A2T3QPH2_PHODM</name>
<dbReference type="Pfam" id="PF00580">
    <property type="entry name" value="UvrD-helicase"/>
    <property type="match status" value="1"/>
</dbReference>
<dbReference type="CDD" id="cd17932">
    <property type="entry name" value="DEXQc_UvrD"/>
    <property type="match status" value="1"/>
</dbReference>
<evidence type="ECO:0000256" key="3">
    <source>
        <dbReference type="ARBA" id="ARBA00022801"/>
    </source>
</evidence>
<comment type="similarity">
    <text evidence="1">Belongs to the helicase family. UvrD subfamily.</text>
</comment>
<dbReference type="AlphaFoldDB" id="A0A2T3QPH2"/>
<dbReference type="GO" id="GO:0016787">
    <property type="term" value="F:hydrolase activity"/>
    <property type="evidence" value="ECO:0007669"/>
    <property type="project" value="UniProtKB-UniRule"/>
</dbReference>
<dbReference type="InterPro" id="IPR013986">
    <property type="entry name" value="DExx_box_DNA_helicase_dom_sf"/>
</dbReference>
<dbReference type="OrthoDB" id="9806690at2"/>
<protein>
    <recommendedName>
        <fullName evidence="9">DNA 3'-5' helicase</fullName>
        <ecNumber evidence="9">5.6.2.4</ecNumber>
    </recommendedName>
    <alternativeName>
        <fullName evidence="10">DNA 3'-5' helicase II</fullName>
    </alternativeName>
</protein>
<evidence type="ECO:0000313" key="13">
    <source>
        <dbReference type="EMBL" id="SPY27893.1"/>
    </source>
</evidence>
<dbReference type="InterPro" id="IPR000212">
    <property type="entry name" value="DNA_helicase_UvrD/REP"/>
</dbReference>
<proteinExistence type="inferred from homology"/>
<evidence type="ECO:0000256" key="8">
    <source>
        <dbReference type="ARBA" id="ARBA00034617"/>
    </source>
</evidence>
<dbReference type="Proteomes" id="UP000251647">
    <property type="component" value="Unassembled WGS sequence"/>
</dbReference>
<accession>A0A2T3QPH2</accession>
<dbReference type="SUPFAM" id="SSF52540">
    <property type="entry name" value="P-loop containing nucleoside triphosphate hydrolases"/>
    <property type="match status" value="1"/>
</dbReference>
<dbReference type="EMBL" id="UATL01000001">
    <property type="protein sequence ID" value="SPY27893.1"/>
    <property type="molecule type" value="Genomic_DNA"/>
</dbReference>
<keyword evidence="7" id="KW-0413">Isomerase</keyword>
<evidence type="ECO:0000256" key="5">
    <source>
        <dbReference type="ARBA" id="ARBA00022840"/>
    </source>
</evidence>
<keyword evidence="6" id="KW-0238">DNA-binding</keyword>
<dbReference type="Gene3D" id="3.40.50.300">
    <property type="entry name" value="P-loop containing nucleotide triphosphate hydrolases"/>
    <property type="match status" value="2"/>
</dbReference>
<dbReference type="GO" id="GO:0000725">
    <property type="term" value="P:recombinational repair"/>
    <property type="evidence" value="ECO:0007669"/>
    <property type="project" value="TreeGrafter"/>
</dbReference>
<gene>
    <name evidence="13" type="primary">pcrA</name>
    <name evidence="13" type="ORF">NCTC11647_00958</name>
</gene>
<dbReference type="PANTHER" id="PTHR11070:SF2">
    <property type="entry name" value="ATP-DEPENDENT DNA HELICASE SRS2"/>
    <property type="match status" value="1"/>
</dbReference>
<comment type="catalytic activity">
    <reaction evidence="11">
        <text>ATP + H2O = ADP + phosphate + H(+)</text>
        <dbReference type="Rhea" id="RHEA:13065"/>
        <dbReference type="ChEBI" id="CHEBI:15377"/>
        <dbReference type="ChEBI" id="CHEBI:15378"/>
        <dbReference type="ChEBI" id="CHEBI:30616"/>
        <dbReference type="ChEBI" id="CHEBI:43474"/>
        <dbReference type="ChEBI" id="CHEBI:456216"/>
        <dbReference type="EC" id="5.6.2.4"/>
    </reaction>
</comment>
<evidence type="ECO:0000256" key="1">
    <source>
        <dbReference type="ARBA" id="ARBA00009922"/>
    </source>
</evidence>